<reference evidence="5" key="1">
    <citation type="submission" date="2024-04" db="EMBL/GenBank/DDBJ databases">
        <title>Salinicola lusitanus LLJ914,a marine bacterium isolated from the Okinawa Trough.</title>
        <authorList>
            <person name="Li J."/>
        </authorList>
    </citation>
    <scope>NUCLEOTIDE SEQUENCE [LARGE SCALE GENOMIC DNA]</scope>
</reference>
<dbReference type="PANTHER" id="PTHR10036:SF3">
    <property type="entry name" value="PROTEIN SLEEPLESS-RELATED"/>
    <property type="match status" value="1"/>
</dbReference>
<evidence type="ECO:0000256" key="1">
    <source>
        <dbReference type="ARBA" id="ARBA00022729"/>
    </source>
</evidence>
<feature type="domain" description="UPAR/Ly6" evidence="3">
    <location>
        <begin position="88"/>
        <end position="164"/>
    </location>
</feature>
<dbReference type="InterPro" id="IPR016054">
    <property type="entry name" value="LY6_UPA_recep-like"/>
</dbReference>
<keyword evidence="1" id="KW-0732">Signal</keyword>
<proteinExistence type="predicted"/>
<evidence type="ECO:0000259" key="3">
    <source>
        <dbReference type="Pfam" id="PF00021"/>
    </source>
</evidence>
<name>A0AAW0MLE8_9GOBI</name>
<organism evidence="4 5">
    <name type="scientific">Mugilogobius chulae</name>
    <name type="common">yellowstripe goby</name>
    <dbReference type="NCBI Taxonomy" id="88201"/>
    <lineage>
        <taxon>Eukaryota</taxon>
        <taxon>Metazoa</taxon>
        <taxon>Chordata</taxon>
        <taxon>Craniata</taxon>
        <taxon>Vertebrata</taxon>
        <taxon>Euteleostomi</taxon>
        <taxon>Actinopterygii</taxon>
        <taxon>Neopterygii</taxon>
        <taxon>Teleostei</taxon>
        <taxon>Neoteleostei</taxon>
        <taxon>Acanthomorphata</taxon>
        <taxon>Gobiaria</taxon>
        <taxon>Gobiiformes</taxon>
        <taxon>Gobioidei</taxon>
        <taxon>Gobiidae</taxon>
        <taxon>Gobionellinae</taxon>
        <taxon>Mugilogobius</taxon>
    </lineage>
</organism>
<dbReference type="Proteomes" id="UP001460270">
    <property type="component" value="Unassembled WGS sequence"/>
</dbReference>
<sequence>MERRVQVWTLTSRKRFLALTLSFLPSLLAHCKFVSKAFHVAGSDVNGDDTVFFERQRDRNVANAFTSPLATSRGRLKMVNQWFTSAGSLQCYSCDPGSYGNCTSKVTCRAQELCFKANFTAGSNTANTIYGCVSESLCSNYNLSQQFVGPNEPLSCCNTSLCNGSGSRQVLSPALLLSLLLLLWSDG</sequence>
<accession>A0AAW0MLE8</accession>
<evidence type="ECO:0000313" key="5">
    <source>
        <dbReference type="Proteomes" id="UP001460270"/>
    </source>
</evidence>
<protein>
    <recommendedName>
        <fullName evidence="3">UPAR/Ly6 domain-containing protein</fullName>
    </recommendedName>
</protein>
<dbReference type="AlphaFoldDB" id="A0AAW0MLE8"/>
<keyword evidence="2" id="KW-1015">Disulfide bond</keyword>
<dbReference type="SUPFAM" id="SSF57302">
    <property type="entry name" value="Snake toxin-like"/>
    <property type="match status" value="1"/>
</dbReference>
<gene>
    <name evidence="4" type="ORF">WMY93_032412</name>
</gene>
<dbReference type="PANTHER" id="PTHR10036">
    <property type="entry name" value="CD59 GLYCOPROTEIN"/>
    <property type="match status" value="1"/>
</dbReference>
<dbReference type="Pfam" id="PF00021">
    <property type="entry name" value="UPAR_LY6"/>
    <property type="match status" value="1"/>
</dbReference>
<keyword evidence="5" id="KW-1185">Reference proteome</keyword>
<evidence type="ECO:0000256" key="2">
    <source>
        <dbReference type="ARBA" id="ARBA00023157"/>
    </source>
</evidence>
<evidence type="ECO:0000313" key="4">
    <source>
        <dbReference type="EMBL" id="KAK7880958.1"/>
    </source>
</evidence>
<dbReference type="InterPro" id="IPR045860">
    <property type="entry name" value="Snake_toxin-like_sf"/>
</dbReference>
<dbReference type="EMBL" id="JBBPFD010000034">
    <property type="protein sequence ID" value="KAK7880958.1"/>
    <property type="molecule type" value="Genomic_DNA"/>
</dbReference>
<comment type="caution">
    <text evidence="4">The sequence shown here is derived from an EMBL/GenBank/DDBJ whole genome shotgun (WGS) entry which is preliminary data.</text>
</comment>
<dbReference type="Gene3D" id="2.10.60.10">
    <property type="entry name" value="CD59"/>
    <property type="match status" value="1"/>
</dbReference>